<dbReference type="Gene3D" id="3.40.1550.10">
    <property type="entry name" value="CheC-like"/>
    <property type="match status" value="1"/>
</dbReference>
<dbReference type="GO" id="GO:0006935">
    <property type="term" value="P:chemotaxis"/>
    <property type="evidence" value="ECO:0007669"/>
    <property type="project" value="UniProtKB-KW"/>
</dbReference>
<reference evidence="3" key="1">
    <citation type="submission" date="2020-12" db="EMBL/GenBank/DDBJ databases">
        <title>Sanguibacter suaedae sp. nov., isolated from Suaeda aralocaspica.</title>
        <authorList>
            <person name="Ma Q."/>
        </authorList>
    </citation>
    <scope>NUCLEOTIDE SEQUENCE</scope>
    <source>
        <strain evidence="3">YZGR15</strain>
    </source>
</reference>
<name>A0A934I3K7_9MICO</name>
<evidence type="ECO:0000256" key="1">
    <source>
        <dbReference type="ARBA" id="ARBA00022500"/>
    </source>
</evidence>
<evidence type="ECO:0000313" key="3">
    <source>
        <dbReference type="EMBL" id="MBI9114603.1"/>
    </source>
</evidence>
<dbReference type="Pfam" id="PF13690">
    <property type="entry name" value="CheX"/>
    <property type="match status" value="1"/>
</dbReference>
<accession>A0A934I3K7</accession>
<protein>
    <submittedName>
        <fullName evidence="3">Chemotaxis protein CheX</fullName>
    </submittedName>
</protein>
<organism evidence="3 4">
    <name type="scientific">Sanguibacter suaedae</name>
    <dbReference type="NCBI Taxonomy" id="2795737"/>
    <lineage>
        <taxon>Bacteria</taxon>
        <taxon>Bacillati</taxon>
        <taxon>Actinomycetota</taxon>
        <taxon>Actinomycetes</taxon>
        <taxon>Micrococcales</taxon>
        <taxon>Sanguibacteraceae</taxon>
        <taxon>Sanguibacter</taxon>
    </lineage>
</organism>
<proteinExistence type="predicted"/>
<evidence type="ECO:0000259" key="2">
    <source>
        <dbReference type="Pfam" id="PF13690"/>
    </source>
</evidence>
<evidence type="ECO:0000313" key="4">
    <source>
        <dbReference type="Proteomes" id="UP000602087"/>
    </source>
</evidence>
<keyword evidence="1" id="KW-0145">Chemotaxis</keyword>
<dbReference type="Proteomes" id="UP000602087">
    <property type="component" value="Unassembled WGS sequence"/>
</dbReference>
<feature type="domain" description="Chemotaxis phosphatase CheX-like" evidence="2">
    <location>
        <begin position="75"/>
        <end position="124"/>
    </location>
</feature>
<gene>
    <name evidence="3" type="ORF">JAV76_06200</name>
</gene>
<dbReference type="RefSeq" id="WP_198733167.1">
    <property type="nucleotide sequence ID" value="NZ_JAEINH010000004.1"/>
</dbReference>
<dbReference type="EMBL" id="JAEINH010000004">
    <property type="protein sequence ID" value="MBI9114603.1"/>
    <property type="molecule type" value="Genomic_DNA"/>
</dbReference>
<keyword evidence="4" id="KW-1185">Reference proteome</keyword>
<dbReference type="InterPro" id="IPR028051">
    <property type="entry name" value="CheX-like_dom"/>
</dbReference>
<sequence length="161" mass="17175">MRSGLVGVDRTQMLAITQDVFAAMVDGGEVLVSARFGAVPEVVDPVAAWVDMSVPSLGFGARAVVRTDRPTADVLTRALLMMGDDEHVGLDDFIDAFGELANVVGGNVKSLLSVPAVLSLPTVSGQAPVMEDNQFIQDIALDWRGHVFVIELWMLVLEPVA</sequence>
<comment type="caution">
    <text evidence="3">The sequence shown here is derived from an EMBL/GenBank/DDBJ whole genome shotgun (WGS) entry which is preliminary data.</text>
</comment>
<dbReference type="AlphaFoldDB" id="A0A934I3K7"/>
<dbReference type="SUPFAM" id="SSF103039">
    <property type="entry name" value="CheC-like"/>
    <property type="match status" value="1"/>
</dbReference>
<dbReference type="InterPro" id="IPR028976">
    <property type="entry name" value="CheC-like_sf"/>
</dbReference>